<feature type="signal peptide" evidence="2">
    <location>
        <begin position="1"/>
        <end position="23"/>
    </location>
</feature>
<dbReference type="PANTHER" id="PTHR12558:SF13">
    <property type="entry name" value="CELL DIVISION CYCLE PROTEIN 27 HOMOLOG"/>
    <property type="match status" value="1"/>
</dbReference>
<dbReference type="EMBL" id="FRFG01000015">
    <property type="protein sequence ID" value="SHO55479.1"/>
    <property type="molecule type" value="Genomic_DNA"/>
</dbReference>
<accession>A0A1M7YS84</accession>
<dbReference type="PROSITE" id="PS51257">
    <property type="entry name" value="PROKAR_LIPOPROTEIN"/>
    <property type="match status" value="1"/>
</dbReference>
<feature type="repeat" description="TPR" evidence="1">
    <location>
        <begin position="86"/>
        <end position="119"/>
    </location>
</feature>
<dbReference type="PROSITE" id="PS50005">
    <property type="entry name" value="TPR"/>
    <property type="match status" value="4"/>
</dbReference>
<dbReference type="Proteomes" id="UP000184600">
    <property type="component" value="Unassembled WGS sequence"/>
</dbReference>
<organism evidence="3 4">
    <name type="scientific">Vibrio quintilis</name>
    <dbReference type="NCBI Taxonomy" id="1117707"/>
    <lineage>
        <taxon>Bacteria</taxon>
        <taxon>Pseudomonadati</taxon>
        <taxon>Pseudomonadota</taxon>
        <taxon>Gammaproteobacteria</taxon>
        <taxon>Vibrionales</taxon>
        <taxon>Vibrionaceae</taxon>
        <taxon>Vibrio</taxon>
    </lineage>
</organism>
<keyword evidence="1" id="KW-0802">TPR repeat</keyword>
<reference evidence="4" key="1">
    <citation type="submission" date="2016-12" db="EMBL/GenBank/DDBJ databases">
        <authorList>
            <person name="Rodrigo-Torres L."/>
            <person name="Arahal R.D."/>
            <person name="Lucena T."/>
        </authorList>
    </citation>
    <scope>NUCLEOTIDE SEQUENCE [LARGE SCALE GENOMIC DNA]</scope>
</reference>
<sequence>MKLKSLVVFVVVLLIGGCASSQKSEKSFDSQLYDGKPVETLMMTDPPKTEKEAIERGDAAIRDNNQDLALFEYIRSLEFKEGKFKDKTLYTIGRIHQSRNNYPLAEKAYFLALKANPDNVAVLQQIGSNFSKQGDTKQGAIYFIRAINADQLRLQSREKLERKELNQERIQALKSDEQSPVLAYMGLGIISDLDGKHEDAQTFFKKALNIKPDSLRLLLNIGYSYYMSGDFEEAKRSTLAALERSPGNPKAINNLALIYLAQGDTLKALNTFKRHMKDYEALNNVGYFLILQGKAEEAVSYLQQAIDKKPSYYPLANENLERALAEIKMNATEKKKTR</sequence>
<dbReference type="RefSeq" id="WP_073580511.1">
    <property type="nucleotide sequence ID" value="NZ_AP024897.1"/>
</dbReference>
<dbReference type="SMART" id="SM00028">
    <property type="entry name" value="TPR"/>
    <property type="match status" value="6"/>
</dbReference>
<evidence type="ECO:0000313" key="3">
    <source>
        <dbReference type="EMBL" id="SHO55479.1"/>
    </source>
</evidence>
<dbReference type="PANTHER" id="PTHR12558">
    <property type="entry name" value="CELL DIVISION CYCLE 16,23,27"/>
    <property type="match status" value="1"/>
</dbReference>
<protein>
    <submittedName>
        <fullName evidence="3">Photosystem I assembly protein Ycf3</fullName>
    </submittedName>
</protein>
<evidence type="ECO:0000256" key="2">
    <source>
        <dbReference type="SAM" id="SignalP"/>
    </source>
</evidence>
<feature type="repeat" description="TPR" evidence="1">
    <location>
        <begin position="279"/>
        <end position="312"/>
    </location>
</feature>
<dbReference type="STRING" id="1117707.VQ7734_01210"/>
<dbReference type="Gene3D" id="1.25.40.10">
    <property type="entry name" value="Tetratricopeptide repeat domain"/>
    <property type="match status" value="3"/>
</dbReference>
<keyword evidence="2" id="KW-0732">Signal</keyword>
<keyword evidence="4" id="KW-1185">Reference proteome</keyword>
<gene>
    <name evidence="3" type="ORF">VQ7734_01210</name>
</gene>
<dbReference type="Pfam" id="PF13374">
    <property type="entry name" value="TPR_10"/>
    <property type="match status" value="1"/>
</dbReference>
<dbReference type="OrthoDB" id="1668776at2"/>
<evidence type="ECO:0000313" key="4">
    <source>
        <dbReference type="Proteomes" id="UP000184600"/>
    </source>
</evidence>
<feature type="repeat" description="TPR" evidence="1">
    <location>
        <begin position="181"/>
        <end position="214"/>
    </location>
</feature>
<dbReference type="Pfam" id="PF13431">
    <property type="entry name" value="TPR_17"/>
    <property type="match status" value="1"/>
</dbReference>
<dbReference type="InterPro" id="IPR019734">
    <property type="entry name" value="TPR_rpt"/>
</dbReference>
<name>A0A1M7YS84_9VIBR</name>
<feature type="chain" id="PRO_5012184409" evidence="2">
    <location>
        <begin position="24"/>
        <end position="338"/>
    </location>
</feature>
<feature type="repeat" description="TPR" evidence="1">
    <location>
        <begin position="215"/>
        <end position="248"/>
    </location>
</feature>
<dbReference type="AlphaFoldDB" id="A0A1M7YS84"/>
<proteinExistence type="predicted"/>
<evidence type="ECO:0000256" key="1">
    <source>
        <dbReference type="PROSITE-ProRule" id="PRU00339"/>
    </source>
</evidence>
<dbReference type="Pfam" id="PF13181">
    <property type="entry name" value="TPR_8"/>
    <property type="match status" value="1"/>
</dbReference>
<dbReference type="SUPFAM" id="SSF48452">
    <property type="entry name" value="TPR-like"/>
    <property type="match status" value="1"/>
</dbReference>
<dbReference type="InterPro" id="IPR011990">
    <property type="entry name" value="TPR-like_helical_dom_sf"/>
</dbReference>